<accession>A0A9R1CWM6</accession>
<dbReference type="Pfam" id="PF00534">
    <property type="entry name" value="Glycos_transf_1"/>
    <property type="match status" value="1"/>
</dbReference>
<dbReference type="Pfam" id="PF13439">
    <property type="entry name" value="Glyco_transf_4"/>
    <property type="match status" value="1"/>
</dbReference>
<dbReference type="Proteomes" id="UP001139494">
    <property type="component" value="Unassembled WGS sequence"/>
</dbReference>
<evidence type="ECO:0000259" key="2">
    <source>
        <dbReference type="Pfam" id="PF13439"/>
    </source>
</evidence>
<dbReference type="InterPro" id="IPR028098">
    <property type="entry name" value="Glyco_trans_4-like_N"/>
</dbReference>
<feature type="domain" description="Glycosyl transferase family 1" evidence="1">
    <location>
        <begin position="180"/>
        <end position="342"/>
    </location>
</feature>
<comment type="caution">
    <text evidence="3">The sequence shown here is derived from an EMBL/GenBank/DDBJ whole genome shotgun (WGS) entry which is preliminary data.</text>
</comment>
<evidence type="ECO:0000313" key="4">
    <source>
        <dbReference type="Proteomes" id="UP001139494"/>
    </source>
</evidence>
<dbReference type="PANTHER" id="PTHR12526">
    <property type="entry name" value="GLYCOSYLTRANSFERASE"/>
    <property type="match status" value="1"/>
</dbReference>
<gene>
    <name evidence="3" type="ORF">KM295_16020</name>
</gene>
<evidence type="ECO:0000259" key="1">
    <source>
        <dbReference type="Pfam" id="PF00534"/>
    </source>
</evidence>
<dbReference type="RefSeq" id="WP_256031284.1">
    <property type="nucleotide sequence ID" value="NZ_JAHLKM010000050.1"/>
</dbReference>
<dbReference type="EMBL" id="JAHLKM010000050">
    <property type="protein sequence ID" value="MCQ4334959.1"/>
    <property type="molecule type" value="Genomic_DNA"/>
</dbReference>
<protein>
    <submittedName>
        <fullName evidence="3">Glycosyltransferase family 4 protein</fullName>
    </submittedName>
</protein>
<dbReference type="Gene3D" id="3.40.50.2000">
    <property type="entry name" value="Glycogen Phosphorylase B"/>
    <property type="match status" value="2"/>
</dbReference>
<keyword evidence="4" id="KW-1185">Reference proteome</keyword>
<name>A0A9R1CWM6_9EURY</name>
<dbReference type="AlphaFoldDB" id="A0A9R1CWM6"/>
<sequence length="372" mass="41667">MADMQVCYVVNSVGETSVPATIASALESNTNVAVDVLAWFSADQFEGDDQLKIYCVNAPDITFGIDRETYRTVRNILKPYDLVQAHHPHSGSFAKVIAYRLGIPSVSREGNTRNGFTRKGRIANGLTNPLSEYVVCNSQAVYNSFTRWEKALLSEEQIRIIPNGVDLNRVQQARDLEWSVRAEYGIDSSTILVGNAAMFTEQKAHDVLIRALAIANERSNQRYELVLAGDGPLQTDIEELAQSKGIEDQIHLLGLLDRDHVYRMMDELDIFVMPSRWEGFANAAVEALGVGNACVFSDIEPFTIPYKDVALFHPVNNLDVLAERIIEFGENSTLRNKFRQRGMELVEIKYSLPSIARQYSELYHEVLASQSA</sequence>
<dbReference type="PANTHER" id="PTHR12526:SF630">
    <property type="entry name" value="GLYCOSYLTRANSFERASE"/>
    <property type="match status" value="1"/>
</dbReference>
<evidence type="ECO:0000313" key="3">
    <source>
        <dbReference type="EMBL" id="MCQ4334959.1"/>
    </source>
</evidence>
<proteinExistence type="predicted"/>
<organism evidence="3 4">
    <name type="scientific">Natronomonas aquatica</name>
    <dbReference type="NCBI Taxonomy" id="2841590"/>
    <lineage>
        <taxon>Archaea</taxon>
        <taxon>Methanobacteriati</taxon>
        <taxon>Methanobacteriota</taxon>
        <taxon>Stenosarchaea group</taxon>
        <taxon>Halobacteria</taxon>
        <taxon>Halobacteriales</taxon>
        <taxon>Natronomonadaceae</taxon>
        <taxon>Natronomonas</taxon>
    </lineage>
</organism>
<dbReference type="GO" id="GO:0016757">
    <property type="term" value="F:glycosyltransferase activity"/>
    <property type="evidence" value="ECO:0007669"/>
    <property type="project" value="InterPro"/>
</dbReference>
<dbReference type="InterPro" id="IPR001296">
    <property type="entry name" value="Glyco_trans_1"/>
</dbReference>
<dbReference type="CDD" id="cd03801">
    <property type="entry name" value="GT4_PimA-like"/>
    <property type="match status" value="1"/>
</dbReference>
<feature type="domain" description="Glycosyltransferase subfamily 4-like N-terminal" evidence="2">
    <location>
        <begin position="32"/>
        <end position="169"/>
    </location>
</feature>
<reference evidence="3" key="1">
    <citation type="journal article" date="2023" name="Front. Microbiol.">
        <title>Genomic-based phylogenetic and metabolic analyses of the genus Natronomonas, and description of Natronomonas aquatica sp. nov.</title>
        <authorList>
            <person name="Garcia-Roldan A."/>
            <person name="Duran-Viseras A."/>
            <person name="de la Haba R.R."/>
            <person name="Corral P."/>
            <person name="Sanchez-Porro C."/>
            <person name="Ventosa A."/>
        </authorList>
    </citation>
    <scope>NUCLEOTIDE SEQUENCE</scope>
    <source>
        <strain evidence="3">F2-12</strain>
    </source>
</reference>
<dbReference type="SUPFAM" id="SSF53756">
    <property type="entry name" value="UDP-Glycosyltransferase/glycogen phosphorylase"/>
    <property type="match status" value="1"/>
</dbReference>